<feature type="binding site" evidence="2">
    <location>
        <position position="117"/>
    </location>
    <ligand>
        <name>Fe cation</name>
        <dbReference type="ChEBI" id="CHEBI:24875"/>
    </ligand>
</feature>
<feature type="domain" description="Pirin N-terminal" evidence="4">
    <location>
        <begin position="33"/>
        <end position="139"/>
    </location>
</feature>
<dbReference type="PIRSF" id="PIRSF006232">
    <property type="entry name" value="Pirin"/>
    <property type="match status" value="1"/>
</dbReference>
<gene>
    <name evidence="6" type="ORF">M427DRAFT_52095</name>
</gene>
<keyword evidence="2" id="KW-0479">Metal-binding</keyword>
<dbReference type="InterPro" id="IPR012093">
    <property type="entry name" value="Pirin"/>
</dbReference>
<comment type="cofactor">
    <cofactor evidence="2">
        <name>Fe cation</name>
        <dbReference type="ChEBI" id="CHEBI:24875"/>
    </cofactor>
    <text evidence="2">Binds 1 Fe cation per subunit.</text>
</comment>
<dbReference type="InterPro" id="IPR008778">
    <property type="entry name" value="Pirin_C_dom"/>
</dbReference>
<keyword evidence="2" id="KW-0408">Iron</keyword>
<comment type="similarity">
    <text evidence="1 3">Belongs to the pirin family.</text>
</comment>
<evidence type="ECO:0000259" key="5">
    <source>
        <dbReference type="Pfam" id="PF05726"/>
    </source>
</evidence>
<protein>
    <submittedName>
        <fullName evidence="6">Pirin domain-containing protein</fullName>
    </submittedName>
</protein>
<dbReference type="InterPro" id="IPR003829">
    <property type="entry name" value="Pirin_N_dom"/>
</dbReference>
<proteinExistence type="inferred from homology"/>
<evidence type="ECO:0000259" key="4">
    <source>
        <dbReference type="Pfam" id="PF02678"/>
    </source>
</evidence>
<dbReference type="Proteomes" id="UP000070544">
    <property type="component" value="Unassembled WGS sequence"/>
</dbReference>
<dbReference type="Gene3D" id="2.60.120.10">
    <property type="entry name" value="Jelly Rolls"/>
    <property type="match status" value="2"/>
</dbReference>
<dbReference type="InterPro" id="IPR014710">
    <property type="entry name" value="RmlC-like_jellyroll"/>
</dbReference>
<feature type="binding site" evidence="2">
    <location>
        <position position="73"/>
    </location>
    <ligand>
        <name>Fe cation</name>
        <dbReference type="ChEBI" id="CHEBI:24875"/>
    </ligand>
</feature>
<dbReference type="Pfam" id="PF02678">
    <property type="entry name" value="Pirin"/>
    <property type="match status" value="1"/>
</dbReference>
<dbReference type="InterPro" id="IPR011051">
    <property type="entry name" value="RmlC_Cupin_sf"/>
</dbReference>
<feature type="binding site" evidence="2">
    <location>
        <position position="75"/>
    </location>
    <ligand>
        <name>Fe cation</name>
        <dbReference type="ChEBI" id="CHEBI:24875"/>
    </ligand>
</feature>
<dbReference type="SUPFAM" id="SSF51182">
    <property type="entry name" value="RmlC-like cupins"/>
    <property type="match status" value="1"/>
</dbReference>
<evidence type="ECO:0000313" key="6">
    <source>
        <dbReference type="EMBL" id="KXS20486.1"/>
    </source>
</evidence>
<dbReference type="PANTHER" id="PTHR13903">
    <property type="entry name" value="PIRIN-RELATED"/>
    <property type="match status" value="1"/>
</dbReference>
<keyword evidence="7" id="KW-1185">Reference proteome</keyword>
<sequence>MSDAIQSLLTPETSPRRVGRIFKSYKQIEGAGFEVRRPFPAIGVDHVDPFLLLDHFGPTYTAPNTPPVGAPDHPHRGFETVTYVLEGENEHKDSRGNSGKIGPGDVQWMTAGSGIVHSEMPSEAFCKTGGVSHGFQIWLNLPRTHKLCPPRYQDLPASTLAHPVSPRQPDLVRATVIAGSVWGAKGPVDTVTPVAMVHFVVGKGGVVEWGAKDGEGGDEWTVVLYISRGRGMFGPPNTEMRGGAGDALLMRRDLNNSHRDTTVFWNEHDADEELEVILLAGKPLNEPVARYGPFVMNTREELVQAFEDYRSGKMGAIEA</sequence>
<evidence type="ECO:0000256" key="3">
    <source>
        <dbReference type="RuleBase" id="RU003457"/>
    </source>
</evidence>
<dbReference type="AlphaFoldDB" id="A0A139AUS1"/>
<dbReference type="OMA" id="HMGLQTV"/>
<dbReference type="CDD" id="cd02909">
    <property type="entry name" value="cupin_pirin_N"/>
    <property type="match status" value="1"/>
</dbReference>
<evidence type="ECO:0000256" key="1">
    <source>
        <dbReference type="ARBA" id="ARBA00008416"/>
    </source>
</evidence>
<feature type="domain" description="Pirin C-terminal" evidence="5">
    <location>
        <begin position="219"/>
        <end position="315"/>
    </location>
</feature>
<accession>A0A139AUS1</accession>
<dbReference type="OrthoDB" id="198735at2759"/>
<name>A0A139AUS1_GONPJ</name>
<evidence type="ECO:0000313" key="7">
    <source>
        <dbReference type="Proteomes" id="UP000070544"/>
    </source>
</evidence>
<organism evidence="6 7">
    <name type="scientific">Gonapodya prolifera (strain JEL478)</name>
    <name type="common">Monoblepharis prolifera</name>
    <dbReference type="NCBI Taxonomy" id="1344416"/>
    <lineage>
        <taxon>Eukaryota</taxon>
        <taxon>Fungi</taxon>
        <taxon>Fungi incertae sedis</taxon>
        <taxon>Chytridiomycota</taxon>
        <taxon>Chytridiomycota incertae sedis</taxon>
        <taxon>Monoblepharidomycetes</taxon>
        <taxon>Monoblepharidales</taxon>
        <taxon>Gonapodyaceae</taxon>
        <taxon>Gonapodya</taxon>
    </lineage>
</organism>
<dbReference type="CDD" id="cd02247">
    <property type="entry name" value="cupin_pirin_C"/>
    <property type="match status" value="1"/>
</dbReference>
<dbReference type="Pfam" id="PF05726">
    <property type="entry name" value="Pirin_C"/>
    <property type="match status" value="1"/>
</dbReference>
<reference evidence="6 7" key="1">
    <citation type="journal article" date="2015" name="Genome Biol. Evol.">
        <title>Phylogenomic analyses indicate that early fungi evolved digesting cell walls of algal ancestors of land plants.</title>
        <authorList>
            <person name="Chang Y."/>
            <person name="Wang S."/>
            <person name="Sekimoto S."/>
            <person name="Aerts A.L."/>
            <person name="Choi C."/>
            <person name="Clum A."/>
            <person name="LaButti K.M."/>
            <person name="Lindquist E.A."/>
            <person name="Yee Ngan C."/>
            <person name="Ohm R.A."/>
            <person name="Salamov A.A."/>
            <person name="Grigoriev I.V."/>
            <person name="Spatafora J.W."/>
            <person name="Berbee M.L."/>
        </authorList>
    </citation>
    <scope>NUCLEOTIDE SEQUENCE [LARGE SCALE GENOMIC DNA]</scope>
    <source>
        <strain evidence="6 7">JEL478</strain>
    </source>
</reference>
<feature type="binding site" evidence="2">
    <location>
        <position position="119"/>
    </location>
    <ligand>
        <name>Fe cation</name>
        <dbReference type="ChEBI" id="CHEBI:24875"/>
    </ligand>
</feature>
<evidence type="ECO:0000256" key="2">
    <source>
        <dbReference type="PIRSR" id="PIRSR006232-1"/>
    </source>
</evidence>
<dbReference type="GO" id="GO:0046872">
    <property type="term" value="F:metal ion binding"/>
    <property type="evidence" value="ECO:0007669"/>
    <property type="project" value="UniProtKB-KW"/>
</dbReference>
<dbReference type="EMBL" id="KQ965735">
    <property type="protein sequence ID" value="KXS20486.1"/>
    <property type="molecule type" value="Genomic_DNA"/>
</dbReference>
<dbReference type="STRING" id="1344416.A0A139AUS1"/>
<dbReference type="PANTHER" id="PTHR13903:SF31">
    <property type="entry name" value="CUPIN-DOMAIN CONTAINING PROTEIN"/>
    <property type="match status" value="1"/>
</dbReference>